<accession>A0A431UVF8</accession>
<evidence type="ECO:0000313" key="4">
    <source>
        <dbReference type="Proteomes" id="UP000276349"/>
    </source>
</evidence>
<dbReference type="PANTHER" id="PTHR35271:SF1">
    <property type="entry name" value="ABC TRANSPORTER, SUBSTRATE-BINDING LIPOPROTEIN"/>
    <property type="match status" value="1"/>
</dbReference>
<reference evidence="3 4" key="1">
    <citation type="submission" date="2018-12" db="EMBL/GenBank/DDBJ databases">
        <authorList>
            <person name="Yu L."/>
        </authorList>
    </citation>
    <scope>NUCLEOTIDE SEQUENCE [LARGE SCALE GENOMIC DNA]</scope>
    <source>
        <strain evidence="3 4">S5H2222</strain>
    </source>
</reference>
<proteinExistence type="predicted"/>
<dbReference type="InterPro" id="IPR007487">
    <property type="entry name" value="ABC_transpt-TYRBP-like"/>
</dbReference>
<dbReference type="PROSITE" id="PS51257">
    <property type="entry name" value="PROKAR_LIPOPROTEIN"/>
    <property type="match status" value="1"/>
</dbReference>
<dbReference type="CDD" id="cd06325">
    <property type="entry name" value="PBP1_ABC_unchar_transporter"/>
    <property type="match status" value="1"/>
</dbReference>
<dbReference type="OrthoDB" id="9776955at2"/>
<dbReference type="InterPro" id="IPR028082">
    <property type="entry name" value="Peripla_BP_I"/>
</dbReference>
<dbReference type="SUPFAM" id="SSF53822">
    <property type="entry name" value="Periplasmic binding protein-like I"/>
    <property type="match status" value="1"/>
</dbReference>
<sequence length="341" mass="35772">MKNSMAKLSFLLFGLVLLLAACGGGNETSTESTEGNSGTNTDTEQPTDAKSFKVGITQIVEHPSLDAATEGFKAALEESGLNIEFVDKNAQNDQSMNTTIAQDLVNQGVDLIFANSTPSAQAVKGATSDIPIIFTSVTDAVGAELVESMEAPGGNVTGTVDLHPDTIANTVAFLKDELGAKKVGTVYNTGEQNSVAQIEQVKALLEESGLELVEAPVSTSAEVKQATESLIGQVDSLYIITDNTVVSALESVIDVANANQLPLMVGELDSVKRGGLGAYGFEYYDIGYEAGQMAVKILNGEATPAEIPAAYPANLKLLINKSAADNLGLEIKDTWNAEVYE</sequence>
<dbReference type="Gene3D" id="3.40.50.2300">
    <property type="match status" value="2"/>
</dbReference>
<dbReference type="Proteomes" id="UP000276349">
    <property type="component" value="Unassembled WGS sequence"/>
</dbReference>
<dbReference type="RefSeq" id="WP_126293209.1">
    <property type="nucleotide sequence ID" value="NZ_CP185866.1"/>
</dbReference>
<feature type="chain" id="PRO_5038633475" evidence="2">
    <location>
        <begin position="24"/>
        <end position="341"/>
    </location>
</feature>
<comment type="caution">
    <text evidence="3">The sequence shown here is derived from an EMBL/GenBank/DDBJ whole genome shotgun (WGS) entry which is preliminary data.</text>
</comment>
<gene>
    <name evidence="3" type="ORF">EKG35_04605</name>
</gene>
<evidence type="ECO:0000256" key="1">
    <source>
        <dbReference type="SAM" id="MobiDB-lite"/>
    </source>
</evidence>
<feature type="compositionally biased region" description="Low complexity" evidence="1">
    <location>
        <begin position="26"/>
        <end position="41"/>
    </location>
</feature>
<dbReference type="PANTHER" id="PTHR35271">
    <property type="entry name" value="ABC TRANSPORTER, SUBSTRATE-BINDING LIPOPROTEIN-RELATED"/>
    <property type="match status" value="1"/>
</dbReference>
<keyword evidence="2" id="KW-0732">Signal</keyword>
<evidence type="ECO:0000256" key="2">
    <source>
        <dbReference type="SAM" id="SignalP"/>
    </source>
</evidence>
<dbReference type="Pfam" id="PF04392">
    <property type="entry name" value="ABC_sub_bind"/>
    <property type="match status" value="1"/>
</dbReference>
<evidence type="ECO:0000313" key="3">
    <source>
        <dbReference type="EMBL" id="RTQ94933.1"/>
    </source>
</evidence>
<dbReference type="AlphaFoldDB" id="A0A431UVF8"/>
<protein>
    <submittedName>
        <fullName evidence="3">ABC transporter substrate-binding protein</fullName>
    </submittedName>
</protein>
<dbReference type="EMBL" id="RXNR01000009">
    <property type="protein sequence ID" value="RTQ94933.1"/>
    <property type="molecule type" value="Genomic_DNA"/>
</dbReference>
<feature type="region of interest" description="Disordered" evidence="1">
    <location>
        <begin position="26"/>
        <end position="49"/>
    </location>
</feature>
<name>A0A431UVF8_9BACI</name>
<feature type="signal peptide" evidence="2">
    <location>
        <begin position="1"/>
        <end position="23"/>
    </location>
</feature>
<keyword evidence="4" id="KW-1185">Reference proteome</keyword>
<organism evidence="3 4">
    <name type="scientific">Lysinibacillus telephonicus</name>
    <dbReference type="NCBI Taxonomy" id="1714840"/>
    <lineage>
        <taxon>Bacteria</taxon>
        <taxon>Bacillati</taxon>
        <taxon>Bacillota</taxon>
        <taxon>Bacilli</taxon>
        <taxon>Bacillales</taxon>
        <taxon>Bacillaceae</taxon>
        <taxon>Lysinibacillus</taxon>
    </lineage>
</organism>